<dbReference type="EMBL" id="CP001899">
    <property type="protein sequence ID" value="ADC64609.1"/>
    <property type="molecule type" value="Genomic_DNA"/>
</dbReference>
<sequence>MKALLAFATGLFLGFIARTLARSFKGTVLLLAAIIAVTGILTERTELSLISIPLMLLARKGG</sequence>
<reference evidence="2 3" key="2">
    <citation type="journal article" date="2011" name="Stand. Genomic Sci.">
        <title>Complete genome sequence of Ferroglobus placidus AEDII12DO.</title>
        <authorList>
            <person name="Anderson I."/>
            <person name="Risso C."/>
            <person name="Holmes D."/>
            <person name="Lucas S."/>
            <person name="Copeland A."/>
            <person name="Lapidus A."/>
            <person name="Cheng J.F."/>
            <person name="Bruce D."/>
            <person name="Goodwin L."/>
            <person name="Pitluck S."/>
            <person name="Saunders E."/>
            <person name="Brettin T."/>
            <person name="Detter J.C."/>
            <person name="Han C."/>
            <person name="Tapia R."/>
            <person name="Larimer F."/>
            <person name="Land M."/>
            <person name="Hauser L."/>
            <person name="Woyke T."/>
            <person name="Lovley D."/>
            <person name="Kyrpides N."/>
            <person name="Ivanova N."/>
        </authorList>
    </citation>
    <scope>NUCLEOTIDE SEQUENCE [LARGE SCALE GENOMIC DNA]</scope>
    <source>
        <strain evidence="3">DSM 10642 / AEDII12DO</strain>
    </source>
</reference>
<feature type="transmembrane region" description="Helical" evidence="1">
    <location>
        <begin position="31"/>
        <end position="58"/>
    </location>
</feature>
<dbReference type="HOGENOM" id="CLU_2893083_0_0_2"/>
<gene>
    <name evidence="2" type="ordered locus">Ferp_0434</name>
</gene>
<protein>
    <submittedName>
        <fullName evidence="2">Binding-protein-dependent transport systems inner membrane component</fullName>
    </submittedName>
</protein>
<dbReference type="AlphaFoldDB" id="D3S2X6"/>
<accession>D3S2X6</accession>
<evidence type="ECO:0000313" key="3">
    <source>
        <dbReference type="Proteomes" id="UP000002613"/>
    </source>
</evidence>
<name>D3S2X6_FERPA</name>
<dbReference type="Proteomes" id="UP000002613">
    <property type="component" value="Chromosome"/>
</dbReference>
<dbReference type="RefSeq" id="WP_012964956.1">
    <property type="nucleotide sequence ID" value="NC_013849.1"/>
</dbReference>
<proteinExistence type="predicted"/>
<dbReference type="KEGG" id="fpl:Ferp_0434"/>
<keyword evidence="3" id="KW-1185">Reference proteome</keyword>
<reference evidence="3" key="1">
    <citation type="submission" date="2010-02" db="EMBL/GenBank/DDBJ databases">
        <title>Complete sequence of Ferroglobus placidus DSM 10642.</title>
        <authorList>
            <consortium name="US DOE Joint Genome Institute"/>
            <person name="Lucas S."/>
            <person name="Copeland A."/>
            <person name="Lapidus A."/>
            <person name="Cheng J.-F."/>
            <person name="Bruce D."/>
            <person name="Goodwin L."/>
            <person name="Pitluck S."/>
            <person name="Saunders E."/>
            <person name="Brettin T."/>
            <person name="Detter J.C."/>
            <person name="Han C."/>
            <person name="Tapia R."/>
            <person name="Larimer F."/>
            <person name="Land M."/>
            <person name="Hauser L."/>
            <person name="Kyrpides N."/>
            <person name="Ivanova N."/>
            <person name="Holmes D."/>
            <person name="Lovley D."/>
            <person name="Kyrpides N."/>
            <person name="Anderson I.J."/>
            <person name="Woyke T."/>
        </authorList>
    </citation>
    <scope>NUCLEOTIDE SEQUENCE [LARGE SCALE GENOMIC DNA]</scope>
    <source>
        <strain evidence="3">DSM 10642 / AEDII12DO</strain>
    </source>
</reference>
<keyword evidence="1" id="KW-1133">Transmembrane helix</keyword>
<dbReference type="STRING" id="589924.Ferp_0434"/>
<evidence type="ECO:0000256" key="1">
    <source>
        <dbReference type="SAM" id="Phobius"/>
    </source>
</evidence>
<organism evidence="2 3">
    <name type="scientific">Ferroglobus placidus (strain DSM 10642 / AEDII12DO)</name>
    <dbReference type="NCBI Taxonomy" id="589924"/>
    <lineage>
        <taxon>Archaea</taxon>
        <taxon>Methanobacteriati</taxon>
        <taxon>Methanobacteriota</taxon>
        <taxon>Archaeoglobi</taxon>
        <taxon>Archaeoglobales</taxon>
        <taxon>Archaeoglobaceae</taxon>
        <taxon>Ferroglobus</taxon>
    </lineage>
</organism>
<dbReference type="GeneID" id="8777932"/>
<evidence type="ECO:0000313" key="2">
    <source>
        <dbReference type="EMBL" id="ADC64609.1"/>
    </source>
</evidence>
<keyword evidence="1" id="KW-0812">Transmembrane</keyword>
<keyword evidence="1" id="KW-0472">Membrane</keyword>
<dbReference type="PaxDb" id="589924-Ferp_0434"/>